<dbReference type="Proteomes" id="UP000198607">
    <property type="component" value="Unassembled WGS sequence"/>
</dbReference>
<dbReference type="EMBL" id="FNCY01000003">
    <property type="protein sequence ID" value="SDH08932.1"/>
    <property type="molecule type" value="Genomic_DNA"/>
</dbReference>
<evidence type="ECO:0000313" key="2">
    <source>
        <dbReference type="EMBL" id="SDH08932.1"/>
    </source>
</evidence>
<dbReference type="AlphaFoldDB" id="A0A1G7ZJK8"/>
<dbReference type="InterPro" id="IPR002634">
    <property type="entry name" value="BolA"/>
</dbReference>
<dbReference type="RefSeq" id="WP_091935252.1">
    <property type="nucleotide sequence ID" value="NZ_FNCY01000003.1"/>
</dbReference>
<dbReference type="PIRSF" id="PIRSF003113">
    <property type="entry name" value="BolA"/>
    <property type="match status" value="1"/>
</dbReference>
<dbReference type="STRING" id="83767.SAMN05660652_01195"/>
<name>A0A1G7ZJK8_9RHOO</name>
<comment type="similarity">
    <text evidence="1">Belongs to the BolA/IbaG family.</text>
</comment>
<organism evidence="2 3">
    <name type="scientific">Propionivibrio dicarboxylicus</name>
    <dbReference type="NCBI Taxonomy" id="83767"/>
    <lineage>
        <taxon>Bacteria</taxon>
        <taxon>Pseudomonadati</taxon>
        <taxon>Pseudomonadota</taxon>
        <taxon>Betaproteobacteria</taxon>
        <taxon>Rhodocyclales</taxon>
        <taxon>Rhodocyclaceae</taxon>
        <taxon>Propionivibrio</taxon>
    </lineage>
</organism>
<dbReference type="GO" id="GO:0016226">
    <property type="term" value="P:iron-sulfur cluster assembly"/>
    <property type="evidence" value="ECO:0007669"/>
    <property type="project" value="TreeGrafter"/>
</dbReference>
<dbReference type="SUPFAM" id="SSF82657">
    <property type="entry name" value="BolA-like"/>
    <property type="match status" value="1"/>
</dbReference>
<evidence type="ECO:0000256" key="1">
    <source>
        <dbReference type="RuleBase" id="RU003860"/>
    </source>
</evidence>
<dbReference type="OrthoDB" id="5296536at2"/>
<dbReference type="InterPro" id="IPR036065">
    <property type="entry name" value="BolA-like_sf"/>
</dbReference>
<sequence length="90" mass="9644">MTQAPDTEALLRERLAALAPRSIEIADDSAAHAGHGSAGKGGHYRLRIVSEAFAGKPRLARHRLVFDALGDLMHARIHALVIDAKSPEEA</sequence>
<evidence type="ECO:0000313" key="3">
    <source>
        <dbReference type="Proteomes" id="UP000198607"/>
    </source>
</evidence>
<proteinExistence type="inferred from homology"/>
<gene>
    <name evidence="2" type="ORF">SAMN05660652_01195</name>
</gene>
<dbReference type="Pfam" id="PF01722">
    <property type="entry name" value="BolA"/>
    <property type="match status" value="1"/>
</dbReference>
<accession>A0A1G7ZJK8</accession>
<dbReference type="PANTHER" id="PTHR46230">
    <property type="match status" value="1"/>
</dbReference>
<keyword evidence="3" id="KW-1185">Reference proteome</keyword>
<protein>
    <submittedName>
        <fullName evidence="2">BolA protein</fullName>
    </submittedName>
</protein>
<dbReference type="PANTHER" id="PTHR46230:SF7">
    <property type="entry name" value="BOLA-LIKE PROTEIN 1"/>
    <property type="match status" value="1"/>
</dbReference>
<reference evidence="2 3" key="1">
    <citation type="submission" date="2016-10" db="EMBL/GenBank/DDBJ databases">
        <authorList>
            <person name="de Groot N.N."/>
        </authorList>
    </citation>
    <scope>NUCLEOTIDE SEQUENCE [LARGE SCALE GENOMIC DNA]</scope>
    <source>
        <strain evidence="2 3">DSM 5885</strain>
    </source>
</reference>
<dbReference type="Gene3D" id="3.30.300.90">
    <property type="entry name" value="BolA-like"/>
    <property type="match status" value="1"/>
</dbReference>